<dbReference type="InterPro" id="IPR045103">
    <property type="entry name" value="RNF5/RNF185-like"/>
</dbReference>
<dbReference type="Proteomes" id="UP001189624">
    <property type="component" value="Chromosome 9"/>
</dbReference>
<comment type="subcellular location">
    <subcellularLocation>
        <location evidence="6">Endoplasmic reticulum membrane</location>
        <topology evidence="6">Single-pass type IV membrane protein</topology>
    </subcellularLocation>
</comment>
<evidence type="ECO:0000256" key="5">
    <source>
        <dbReference type="PROSITE-ProRule" id="PRU00175"/>
    </source>
</evidence>
<dbReference type="Gene3D" id="3.30.40.10">
    <property type="entry name" value="Zinc/RING finger domain, C3HC4 (zinc finger)"/>
    <property type="match status" value="1"/>
</dbReference>
<evidence type="ECO:0000313" key="9">
    <source>
        <dbReference type="Proteomes" id="UP001189624"/>
    </source>
</evidence>
<keyword evidence="4 6" id="KW-0833">Ubl conjugation pathway</keyword>
<dbReference type="SUPFAM" id="SSF57850">
    <property type="entry name" value="RING/U-box"/>
    <property type="match status" value="1"/>
</dbReference>
<gene>
    <name evidence="8" type="ORF">AYBTSS11_LOCUS27730</name>
</gene>
<protein>
    <recommendedName>
        <fullName evidence="6">E3 ubiquitin-protein ligase RMA</fullName>
        <ecNumber evidence="6">2.3.2.27</ecNumber>
    </recommendedName>
    <alternativeName>
        <fullName evidence="6">Protein RING membrane-anchor</fullName>
    </alternativeName>
    <alternativeName>
        <fullName evidence="6">RING-type E3 ubiquitin transferase RMA</fullName>
    </alternativeName>
</protein>
<evidence type="ECO:0000256" key="4">
    <source>
        <dbReference type="ARBA" id="ARBA00022786"/>
    </source>
</evidence>
<dbReference type="Gramene" id="rna-AYBTSS11_LOCUS27730">
    <property type="protein sequence ID" value="CAJ1975604.1"/>
    <property type="gene ID" value="gene-AYBTSS11_LOCUS27730"/>
</dbReference>
<evidence type="ECO:0000256" key="6">
    <source>
        <dbReference type="RuleBase" id="RU369090"/>
    </source>
</evidence>
<accession>A0AA86T2H9</accession>
<comment type="domain">
    <text evidence="6">The RING-type zinc finger domain is responsible for E3 ligase activity.</text>
</comment>
<evidence type="ECO:0000313" key="8">
    <source>
        <dbReference type="EMBL" id="CAJ1975604.1"/>
    </source>
</evidence>
<keyword evidence="6" id="KW-0256">Endoplasmic reticulum</keyword>
<evidence type="ECO:0000259" key="7">
    <source>
        <dbReference type="PROSITE" id="PS50089"/>
    </source>
</evidence>
<dbReference type="EC" id="2.3.2.27" evidence="6"/>
<keyword evidence="6" id="KW-0862">Zinc</keyword>
<comment type="pathway">
    <text evidence="2 6">Protein modification; protein ubiquitination.</text>
</comment>
<keyword evidence="5 6" id="KW-0863">Zinc-finger</keyword>
<dbReference type="GO" id="GO:0008270">
    <property type="term" value="F:zinc ion binding"/>
    <property type="evidence" value="ECO:0007669"/>
    <property type="project" value="UniProtKB-KW"/>
</dbReference>
<evidence type="ECO:0000256" key="2">
    <source>
        <dbReference type="ARBA" id="ARBA00004906"/>
    </source>
</evidence>
<dbReference type="EMBL" id="OY731406">
    <property type="protein sequence ID" value="CAJ1975604.1"/>
    <property type="molecule type" value="Genomic_DNA"/>
</dbReference>
<dbReference type="GO" id="GO:0006511">
    <property type="term" value="P:ubiquitin-dependent protein catabolic process"/>
    <property type="evidence" value="ECO:0007669"/>
    <property type="project" value="UniProtKB-UniRule"/>
</dbReference>
<comment type="catalytic activity">
    <reaction evidence="1 6">
        <text>S-ubiquitinyl-[E2 ubiquitin-conjugating enzyme]-L-cysteine + [acceptor protein]-L-lysine = [E2 ubiquitin-conjugating enzyme]-L-cysteine + N(6)-ubiquitinyl-[acceptor protein]-L-lysine.</text>
        <dbReference type="EC" id="2.3.2.27"/>
    </reaction>
</comment>
<organism evidence="8 9">
    <name type="scientific">Sphenostylis stenocarpa</name>
    <dbReference type="NCBI Taxonomy" id="92480"/>
    <lineage>
        <taxon>Eukaryota</taxon>
        <taxon>Viridiplantae</taxon>
        <taxon>Streptophyta</taxon>
        <taxon>Embryophyta</taxon>
        <taxon>Tracheophyta</taxon>
        <taxon>Spermatophyta</taxon>
        <taxon>Magnoliopsida</taxon>
        <taxon>eudicotyledons</taxon>
        <taxon>Gunneridae</taxon>
        <taxon>Pentapetalae</taxon>
        <taxon>rosids</taxon>
        <taxon>fabids</taxon>
        <taxon>Fabales</taxon>
        <taxon>Fabaceae</taxon>
        <taxon>Papilionoideae</taxon>
        <taxon>50 kb inversion clade</taxon>
        <taxon>NPAAA clade</taxon>
        <taxon>indigoferoid/millettioid clade</taxon>
        <taxon>Phaseoleae</taxon>
        <taxon>Sphenostylis</taxon>
    </lineage>
</organism>
<keyword evidence="6" id="KW-0479">Metal-binding</keyword>
<dbReference type="PANTHER" id="PTHR12313">
    <property type="entry name" value="E3 UBIQUITIN-PROTEIN LIGASE RNF5-RELATED"/>
    <property type="match status" value="1"/>
</dbReference>
<dbReference type="Pfam" id="PF14634">
    <property type="entry name" value="zf-RING_5"/>
    <property type="match status" value="1"/>
</dbReference>
<evidence type="ECO:0000256" key="1">
    <source>
        <dbReference type="ARBA" id="ARBA00000900"/>
    </source>
</evidence>
<sequence length="207" mass="22893">MKQHVEVFPDQMDRFILVHSVNLGMCTVLQDRLRRLLEAVPSRARQHQDRPPVGPAIQISNPTEETVVGTEAQVEGIEHQRVEERVDGSAKRRIMKGVHLIAKALEDVEVGTRKHGTGSGNFFECNICLRIAKDPVLTCCGHLFCWTCFYRLPYSYGDAKECPACDGEVIDTNITPIYGNASGSGNSDAACSTVPPRPAANRINRFS</sequence>
<keyword evidence="3 6" id="KW-0808">Transferase</keyword>
<keyword evidence="9" id="KW-1185">Reference proteome</keyword>
<dbReference type="SMART" id="SM00184">
    <property type="entry name" value="RING"/>
    <property type="match status" value="1"/>
</dbReference>
<comment type="function">
    <text evidence="6">E3 ubiquitin-protein ligase.</text>
</comment>
<evidence type="ECO:0000256" key="3">
    <source>
        <dbReference type="ARBA" id="ARBA00022679"/>
    </source>
</evidence>
<dbReference type="InterPro" id="IPR001841">
    <property type="entry name" value="Znf_RING"/>
</dbReference>
<dbReference type="GO" id="GO:0061630">
    <property type="term" value="F:ubiquitin protein ligase activity"/>
    <property type="evidence" value="ECO:0007669"/>
    <property type="project" value="UniProtKB-UniRule"/>
</dbReference>
<dbReference type="PROSITE" id="PS50089">
    <property type="entry name" value="ZF_RING_2"/>
    <property type="match status" value="1"/>
</dbReference>
<dbReference type="InterPro" id="IPR013083">
    <property type="entry name" value="Znf_RING/FYVE/PHD"/>
</dbReference>
<reference evidence="8" key="1">
    <citation type="submission" date="2023-10" db="EMBL/GenBank/DDBJ databases">
        <authorList>
            <person name="Domelevo Entfellner J.-B."/>
        </authorList>
    </citation>
    <scope>NUCLEOTIDE SEQUENCE</scope>
</reference>
<name>A0AA86T2H9_9FABA</name>
<dbReference type="GO" id="GO:0005789">
    <property type="term" value="C:endoplasmic reticulum membrane"/>
    <property type="evidence" value="ECO:0007669"/>
    <property type="project" value="UniProtKB-SubCell"/>
</dbReference>
<feature type="domain" description="RING-type" evidence="7">
    <location>
        <begin position="125"/>
        <end position="166"/>
    </location>
</feature>
<dbReference type="AlphaFoldDB" id="A0AA86T2H9"/>
<proteinExistence type="predicted"/>